<gene>
    <name evidence="1" type="ORF">NOO_LOCUS6817</name>
</gene>
<evidence type="ECO:0000313" key="1">
    <source>
        <dbReference type="EMBL" id="VDK83768.1"/>
    </source>
</evidence>
<dbReference type="EMBL" id="UYRW01002223">
    <property type="protein sequence ID" value="VDK83768.1"/>
    <property type="molecule type" value="Genomic_DNA"/>
</dbReference>
<name>A0A182EFF1_ONCOC</name>
<keyword evidence="2" id="KW-1185">Reference proteome</keyword>
<sequence length="72" mass="8078">MLARIILVNGGRLSNIYGITRNNTAVAAIIPTVYSTFERNMATGIRKERDTFGELQVPADRYYGAQTARRIM</sequence>
<dbReference type="Gene3D" id="1.10.275.10">
    <property type="entry name" value="Fumarase/aspartase (N-terminal domain)"/>
    <property type="match status" value="1"/>
</dbReference>
<dbReference type="OrthoDB" id="5858538at2759"/>
<reference evidence="1 2" key="2">
    <citation type="submission" date="2018-08" db="EMBL/GenBank/DDBJ databases">
        <authorList>
            <person name="Laetsch R D."/>
            <person name="Stevens L."/>
            <person name="Kumar S."/>
            <person name="Blaxter L. M."/>
        </authorList>
    </citation>
    <scope>NUCLEOTIDE SEQUENCE [LARGE SCALE GENOMIC DNA]</scope>
</reference>
<organism evidence="3">
    <name type="scientific">Onchocerca ochengi</name>
    <name type="common">Filarial nematode worm</name>
    <dbReference type="NCBI Taxonomy" id="42157"/>
    <lineage>
        <taxon>Eukaryota</taxon>
        <taxon>Metazoa</taxon>
        <taxon>Ecdysozoa</taxon>
        <taxon>Nematoda</taxon>
        <taxon>Chromadorea</taxon>
        <taxon>Rhabditida</taxon>
        <taxon>Spirurina</taxon>
        <taxon>Spiruromorpha</taxon>
        <taxon>Filarioidea</taxon>
        <taxon>Onchocercidae</taxon>
        <taxon>Onchocerca</taxon>
    </lineage>
</organism>
<proteinExistence type="predicted"/>
<dbReference type="Proteomes" id="UP000271087">
    <property type="component" value="Unassembled WGS sequence"/>
</dbReference>
<protein>
    <submittedName>
        <fullName evidence="3">Aspartate ammonia-lyase</fullName>
    </submittedName>
</protein>
<dbReference type="WBParaSite" id="nOo.2.0.1.t06817-RA">
    <property type="protein sequence ID" value="nOo.2.0.1.t06817-RA"/>
    <property type="gene ID" value="nOo.2.0.1.g06817"/>
</dbReference>
<evidence type="ECO:0000313" key="3">
    <source>
        <dbReference type="WBParaSite" id="nOo.2.0.1.t06817-RA"/>
    </source>
</evidence>
<dbReference type="STRING" id="42157.A0A182EFF1"/>
<accession>A0A182EFF1</accession>
<evidence type="ECO:0000313" key="2">
    <source>
        <dbReference type="Proteomes" id="UP000271087"/>
    </source>
</evidence>
<dbReference type="AlphaFoldDB" id="A0A182EFF1"/>
<dbReference type="InterPro" id="IPR024083">
    <property type="entry name" value="Fumarase/histidase_N"/>
</dbReference>
<reference evidence="3" key="1">
    <citation type="submission" date="2016-06" db="UniProtKB">
        <authorList>
            <consortium name="WormBaseParasite"/>
        </authorList>
    </citation>
    <scope>IDENTIFICATION</scope>
</reference>